<evidence type="ECO:0000256" key="5">
    <source>
        <dbReference type="HAMAP-Rule" id="MF_00340"/>
    </source>
</evidence>
<evidence type="ECO:0000256" key="4">
    <source>
        <dbReference type="ARBA" id="ARBA00035178"/>
    </source>
</evidence>
<dbReference type="GO" id="GO:0015934">
    <property type="term" value="C:large ribosomal subunit"/>
    <property type="evidence" value="ECO:0007669"/>
    <property type="project" value="InterPro"/>
</dbReference>
<dbReference type="GO" id="GO:0006412">
    <property type="term" value="P:translation"/>
    <property type="evidence" value="ECO:0007669"/>
    <property type="project" value="UniProtKB-UniRule"/>
</dbReference>
<feature type="region of interest" description="Disordered" evidence="6">
    <location>
        <begin position="1"/>
        <end position="21"/>
    </location>
</feature>
<dbReference type="InterPro" id="IPR011332">
    <property type="entry name" value="Ribosomal_zn-bd"/>
</dbReference>
<accession>A0A0U4FFC1</accession>
<evidence type="ECO:0000256" key="3">
    <source>
        <dbReference type="ARBA" id="ARBA00023274"/>
    </source>
</evidence>
<dbReference type="PANTHER" id="PTHR35534:SF2">
    <property type="entry name" value="LARGE RIBOSOMAL SUBUNIT PROTEIN BL32"/>
    <property type="match status" value="1"/>
</dbReference>
<dbReference type="STRING" id="1472767.AOX59_01415"/>
<sequence length="58" mass="6540">MAVPKRRTSKKVKNQRRTHKKLHVPGLVECSNCGELTKQHHVCKSCGHYDGKEVAAND</sequence>
<reference evidence="7 8" key="1">
    <citation type="submission" date="2016-01" db="EMBL/GenBank/DDBJ databases">
        <title>Complete genome sequence of strain Lentibacillus amyloliquefaciens LAM0015T isolated from saline sediment.</title>
        <authorList>
            <person name="Wang J.-L."/>
            <person name="He M.-X."/>
        </authorList>
    </citation>
    <scope>NUCLEOTIDE SEQUENCE [LARGE SCALE GENOMIC DNA]</scope>
    <source>
        <strain evidence="7 8">LAM0015</strain>
    </source>
</reference>
<evidence type="ECO:0000313" key="8">
    <source>
        <dbReference type="Proteomes" id="UP000050331"/>
    </source>
</evidence>
<organism evidence="7 8">
    <name type="scientific">Lentibacillus amyloliquefaciens</name>
    <dbReference type="NCBI Taxonomy" id="1472767"/>
    <lineage>
        <taxon>Bacteria</taxon>
        <taxon>Bacillati</taxon>
        <taxon>Bacillota</taxon>
        <taxon>Bacilli</taxon>
        <taxon>Bacillales</taxon>
        <taxon>Bacillaceae</taxon>
        <taxon>Lentibacillus</taxon>
    </lineage>
</organism>
<keyword evidence="2 5" id="KW-0689">Ribosomal protein</keyword>
<dbReference type="SUPFAM" id="SSF57829">
    <property type="entry name" value="Zn-binding ribosomal proteins"/>
    <property type="match status" value="1"/>
</dbReference>
<evidence type="ECO:0000256" key="2">
    <source>
        <dbReference type="ARBA" id="ARBA00022980"/>
    </source>
</evidence>
<evidence type="ECO:0000256" key="6">
    <source>
        <dbReference type="SAM" id="MobiDB-lite"/>
    </source>
</evidence>
<dbReference type="NCBIfam" id="TIGR01031">
    <property type="entry name" value="rpmF_bact"/>
    <property type="match status" value="1"/>
</dbReference>
<dbReference type="OrthoDB" id="9812874at2"/>
<comment type="similarity">
    <text evidence="1 5">Belongs to the bacterial ribosomal protein bL32 family.</text>
</comment>
<gene>
    <name evidence="5" type="primary">rpmF</name>
    <name evidence="7" type="ORF">AOX59_01415</name>
</gene>
<dbReference type="GO" id="GO:0003735">
    <property type="term" value="F:structural constituent of ribosome"/>
    <property type="evidence" value="ECO:0007669"/>
    <property type="project" value="InterPro"/>
</dbReference>
<proteinExistence type="inferred from homology"/>
<dbReference type="RefSeq" id="WP_068440794.1">
    <property type="nucleotide sequence ID" value="NZ_CP013862.1"/>
</dbReference>
<dbReference type="InterPro" id="IPR044957">
    <property type="entry name" value="Ribosomal_bL32_bact"/>
</dbReference>
<keyword evidence="8" id="KW-1185">Reference proteome</keyword>
<protein>
    <recommendedName>
        <fullName evidence="4 5">Large ribosomal subunit protein bL32</fullName>
    </recommendedName>
</protein>
<keyword evidence="3 5" id="KW-0687">Ribonucleoprotein</keyword>
<dbReference type="KEGG" id="lao:AOX59_01415"/>
<dbReference type="EMBL" id="CP013862">
    <property type="protein sequence ID" value="ALX47374.1"/>
    <property type="molecule type" value="Genomic_DNA"/>
</dbReference>
<dbReference type="Pfam" id="PF01783">
    <property type="entry name" value="Ribosomal_L32p"/>
    <property type="match status" value="1"/>
</dbReference>
<name>A0A0U4FFC1_9BACI</name>
<dbReference type="Proteomes" id="UP000050331">
    <property type="component" value="Chromosome"/>
</dbReference>
<evidence type="ECO:0000313" key="7">
    <source>
        <dbReference type="EMBL" id="ALX47374.1"/>
    </source>
</evidence>
<dbReference type="InterPro" id="IPR002677">
    <property type="entry name" value="Ribosomal_bL32"/>
</dbReference>
<evidence type="ECO:0000256" key="1">
    <source>
        <dbReference type="ARBA" id="ARBA00008560"/>
    </source>
</evidence>
<dbReference type="AlphaFoldDB" id="A0A0U4FFC1"/>
<dbReference type="HAMAP" id="MF_00340">
    <property type="entry name" value="Ribosomal_bL32"/>
    <property type="match status" value="1"/>
</dbReference>
<dbReference type="PANTHER" id="PTHR35534">
    <property type="entry name" value="50S RIBOSOMAL PROTEIN L32"/>
    <property type="match status" value="1"/>
</dbReference>